<protein>
    <recommendedName>
        <fullName evidence="4">PH domain-containing protein</fullName>
    </recommendedName>
</protein>
<proteinExistence type="predicted"/>
<organism evidence="2 3">
    <name type="scientific">Psychroflexus salinarum</name>
    <dbReference type="NCBI Taxonomy" id="546024"/>
    <lineage>
        <taxon>Bacteria</taxon>
        <taxon>Pseudomonadati</taxon>
        <taxon>Bacteroidota</taxon>
        <taxon>Flavobacteriia</taxon>
        <taxon>Flavobacteriales</taxon>
        <taxon>Flavobacteriaceae</taxon>
        <taxon>Psychroflexus</taxon>
    </lineage>
</organism>
<evidence type="ECO:0008006" key="4">
    <source>
        <dbReference type="Google" id="ProtNLM"/>
    </source>
</evidence>
<evidence type="ECO:0000313" key="2">
    <source>
        <dbReference type="EMBL" id="MFD0931115.1"/>
    </source>
</evidence>
<evidence type="ECO:0000313" key="3">
    <source>
        <dbReference type="Proteomes" id="UP001597049"/>
    </source>
</evidence>
<reference evidence="3" key="1">
    <citation type="journal article" date="2019" name="Int. J. Syst. Evol. Microbiol.">
        <title>The Global Catalogue of Microorganisms (GCM) 10K type strain sequencing project: providing services to taxonomists for standard genome sequencing and annotation.</title>
        <authorList>
            <consortium name="The Broad Institute Genomics Platform"/>
            <consortium name="The Broad Institute Genome Sequencing Center for Infectious Disease"/>
            <person name="Wu L."/>
            <person name="Ma J."/>
        </authorList>
    </citation>
    <scope>NUCLEOTIDE SEQUENCE [LARGE SCALE GENOMIC DNA]</scope>
    <source>
        <strain evidence="3">CCUG 56752</strain>
    </source>
</reference>
<evidence type="ECO:0000256" key="1">
    <source>
        <dbReference type="SAM" id="Phobius"/>
    </source>
</evidence>
<dbReference type="RefSeq" id="WP_379656454.1">
    <property type="nucleotide sequence ID" value="NZ_JBHTIV010000002.1"/>
</dbReference>
<dbReference type="EMBL" id="JBHTIV010000002">
    <property type="protein sequence ID" value="MFD0931115.1"/>
    <property type="molecule type" value="Genomic_DNA"/>
</dbReference>
<comment type="caution">
    <text evidence="2">The sequence shown here is derived from an EMBL/GenBank/DDBJ whole genome shotgun (WGS) entry which is preliminary data.</text>
</comment>
<gene>
    <name evidence="2" type="ORF">ACFQ0R_00740</name>
</gene>
<dbReference type="Proteomes" id="UP001597049">
    <property type="component" value="Unassembled WGS sequence"/>
</dbReference>
<keyword evidence="1" id="KW-1133">Transmembrane helix</keyword>
<keyword evidence="3" id="KW-1185">Reference proteome</keyword>
<feature type="transmembrane region" description="Helical" evidence="1">
    <location>
        <begin position="39"/>
        <end position="58"/>
    </location>
</feature>
<keyword evidence="1" id="KW-0472">Membrane</keyword>
<name>A0ABW3GPN2_9FLAO</name>
<feature type="transmembrane region" description="Helical" evidence="1">
    <location>
        <begin position="12"/>
        <end position="33"/>
    </location>
</feature>
<sequence>MKRIHFDSISGSWVRIVLLIVSALLILIGYGMIFDYENGLLSAAGFLLQIIILSKILWYKNFVQWNKKGIVIKTNSFKSKTITFEDIRTIIPQKDVIKLELHSRSDKKIKLRDIHEDDINRLIRILVEHSQAKFIDQRSTVNSISTS</sequence>
<accession>A0ABW3GPN2</accession>
<keyword evidence="1" id="KW-0812">Transmembrane</keyword>